<evidence type="ECO:0008006" key="4">
    <source>
        <dbReference type="Google" id="ProtNLM"/>
    </source>
</evidence>
<sequence length="258" mass="27856">MTAAWSPQLVEELLFRQYIKGEDVSMLLPPPPALEPDQYMDKYEQSTKVLSSYVRNGPAAALSSQNVNTASRIYGATPVKGHTSFSRFANAPSAAAVPAVDPKAQVNRTPNGKELSSAVVDSPIPTAPNALARQGKVPTPAQVRKNRVEWPSSVPTNASLKSSSRSKVAHLTAKRVAAQETVDPDLIFAQNSGELPLHAIFAKFPKALDTLAAIRGASGDWRNDTFTTEEENQYKRELGFVHVGPSQCTFSGSNLLQK</sequence>
<dbReference type="VEuPathDB" id="TriTrypDB:TRSC58_02674"/>
<organism evidence="2 3">
    <name type="scientific">Trypanosoma rangeli SC58</name>
    <dbReference type="NCBI Taxonomy" id="429131"/>
    <lineage>
        <taxon>Eukaryota</taxon>
        <taxon>Discoba</taxon>
        <taxon>Euglenozoa</taxon>
        <taxon>Kinetoplastea</taxon>
        <taxon>Metakinetoplastina</taxon>
        <taxon>Trypanosomatida</taxon>
        <taxon>Trypanosomatidae</taxon>
        <taxon>Trypanosoma</taxon>
        <taxon>Herpetosoma</taxon>
    </lineage>
</organism>
<dbReference type="AlphaFoldDB" id="A0A061J2H1"/>
<dbReference type="OrthoDB" id="269618at2759"/>
<dbReference type="EMBL" id="AUPL01002674">
    <property type="protein sequence ID" value="ESL09603.1"/>
    <property type="molecule type" value="Genomic_DNA"/>
</dbReference>
<protein>
    <recommendedName>
        <fullName evidence="4">Chromosomal passenger protein</fullName>
    </recommendedName>
</protein>
<name>A0A061J2H1_TRYRA</name>
<reference evidence="2 3" key="1">
    <citation type="submission" date="2013-07" db="EMBL/GenBank/DDBJ databases">
        <authorList>
            <person name="Stoco P.H."/>
            <person name="Wagner G."/>
            <person name="Gerber A."/>
            <person name="Zaha A."/>
            <person name="Thompson C."/>
            <person name="Bartholomeu D.C."/>
            <person name="Luckemeyer D.D."/>
            <person name="Bahia D."/>
            <person name="Loreto E."/>
            <person name="Prestes E.B."/>
            <person name="Lima F.M."/>
            <person name="Rodrigues-Luiz G."/>
            <person name="Vallejo G.A."/>
            <person name="Filho J.F."/>
            <person name="Monteiro K.M."/>
            <person name="Tyler K.M."/>
            <person name="de Almeida L.G."/>
            <person name="Ortiz M.F."/>
            <person name="Siervo M.A."/>
            <person name="de Moraes M.H."/>
            <person name="Cunha O.L."/>
            <person name="Mendonca-Neto R."/>
            <person name="Silva R."/>
            <person name="Teixeira S.M."/>
            <person name="Murta S.M."/>
            <person name="Sincero T.C."/>
            <person name="Mendes T.A."/>
            <person name="Urmenyi T.P."/>
            <person name="Silva V.G."/>
            <person name="da Rocha W.D."/>
            <person name="Andersson B."/>
            <person name="Romanha A.J."/>
            <person name="Steindel M."/>
            <person name="de Vasconcelos A.T."/>
            <person name="Grisard E.C."/>
        </authorList>
    </citation>
    <scope>NUCLEOTIDE SEQUENCE [LARGE SCALE GENOMIC DNA]</scope>
    <source>
        <strain evidence="2 3">SC58</strain>
    </source>
</reference>
<accession>A0A061J2H1</accession>
<evidence type="ECO:0000313" key="2">
    <source>
        <dbReference type="EMBL" id="ESL09603.1"/>
    </source>
</evidence>
<gene>
    <name evidence="2" type="ORF">TRSC58_02674</name>
</gene>
<keyword evidence="3" id="KW-1185">Reference proteome</keyword>
<dbReference type="Proteomes" id="UP000031737">
    <property type="component" value="Unassembled WGS sequence"/>
</dbReference>
<feature type="region of interest" description="Disordered" evidence="1">
    <location>
        <begin position="109"/>
        <end position="141"/>
    </location>
</feature>
<proteinExistence type="predicted"/>
<comment type="caution">
    <text evidence="2">The sequence shown here is derived from an EMBL/GenBank/DDBJ whole genome shotgun (WGS) entry which is preliminary data.</text>
</comment>
<evidence type="ECO:0000256" key="1">
    <source>
        <dbReference type="SAM" id="MobiDB-lite"/>
    </source>
</evidence>
<evidence type="ECO:0000313" key="3">
    <source>
        <dbReference type="Proteomes" id="UP000031737"/>
    </source>
</evidence>